<dbReference type="InterPro" id="IPR025272">
    <property type="entry name" value="SocA_Panacea"/>
</dbReference>
<evidence type="ECO:0000313" key="3">
    <source>
        <dbReference type="Proteomes" id="UP001597264"/>
    </source>
</evidence>
<organism evidence="2 3">
    <name type="scientific">Microbulbifer celer</name>
    <dbReference type="NCBI Taxonomy" id="435905"/>
    <lineage>
        <taxon>Bacteria</taxon>
        <taxon>Pseudomonadati</taxon>
        <taxon>Pseudomonadota</taxon>
        <taxon>Gammaproteobacteria</taxon>
        <taxon>Cellvibrionales</taxon>
        <taxon>Microbulbiferaceae</taxon>
        <taxon>Microbulbifer</taxon>
    </lineage>
</organism>
<accession>A0ABW3U9N0</accession>
<name>A0ABW3U9N0_9GAMM</name>
<dbReference type="RefSeq" id="WP_230437314.1">
    <property type="nucleotide sequence ID" value="NZ_CP087715.1"/>
</dbReference>
<keyword evidence="3" id="KW-1185">Reference proteome</keyword>
<feature type="domain" description="Antitoxin SocA-like Panacea" evidence="1">
    <location>
        <begin position="23"/>
        <end position="115"/>
    </location>
</feature>
<evidence type="ECO:0000313" key="2">
    <source>
        <dbReference type="EMBL" id="MFD1217220.1"/>
    </source>
</evidence>
<gene>
    <name evidence="2" type="ORF">ACFQ2X_11470</name>
</gene>
<proteinExistence type="predicted"/>
<evidence type="ECO:0000259" key="1">
    <source>
        <dbReference type="Pfam" id="PF13274"/>
    </source>
</evidence>
<sequence>MATIFDIARYITDVMGEMSAMKLQKLMYYSQAWNMVWEEDPLFADEFQAWANGPVLPDLYARHRGLFKVNSTLFKDGNPDNLTDAQKENIGKVLGFYGDKTAQWLSNLTHQEDPWLLARDGLPPSASSTKVIPQGSIHEYYSSL</sequence>
<comment type="caution">
    <text evidence="2">The sequence shown here is derived from an EMBL/GenBank/DDBJ whole genome shotgun (WGS) entry which is preliminary data.</text>
</comment>
<dbReference type="Proteomes" id="UP001597264">
    <property type="component" value="Unassembled WGS sequence"/>
</dbReference>
<reference evidence="3" key="1">
    <citation type="journal article" date="2019" name="Int. J. Syst. Evol. Microbiol.">
        <title>The Global Catalogue of Microorganisms (GCM) 10K type strain sequencing project: providing services to taxonomists for standard genome sequencing and annotation.</title>
        <authorList>
            <consortium name="The Broad Institute Genomics Platform"/>
            <consortium name="The Broad Institute Genome Sequencing Center for Infectious Disease"/>
            <person name="Wu L."/>
            <person name="Ma J."/>
        </authorList>
    </citation>
    <scope>NUCLEOTIDE SEQUENCE [LARGE SCALE GENOMIC DNA]</scope>
    <source>
        <strain evidence="3">CCUG 54356</strain>
    </source>
</reference>
<dbReference type="EMBL" id="JBHTLR010000011">
    <property type="protein sequence ID" value="MFD1217220.1"/>
    <property type="molecule type" value="Genomic_DNA"/>
</dbReference>
<protein>
    <submittedName>
        <fullName evidence="2">Panacea domain-containing protein</fullName>
    </submittedName>
</protein>
<dbReference type="Pfam" id="PF13274">
    <property type="entry name" value="SocA_Panacea"/>
    <property type="match status" value="1"/>
</dbReference>